<evidence type="ECO:0000313" key="2">
    <source>
        <dbReference type="EMBL" id="TCL38118.1"/>
    </source>
</evidence>
<dbReference type="InterPro" id="IPR029044">
    <property type="entry name" value="Nucleotide-diphossugar_trans"/>
</dbReference>
<name>A0A4R1Q1C6_9FIRM</name>
<reference evidence="2 3" key="1">
    <citation type="submission" date="2019-03" db="EMBL/GenBank/DDBJ databases">
        <title>Genomic Encyclopedia of Type Strains, Phase IV (KMG-IV): sequencing the most valuable type-strain genomes for metagenomic binning, comparative biology and taxonomic classification.</title>
        <authorList>
            <person name="Goeker M."/>
        </authorList>
    </citation>
    <scope>NUCLEOTIDE SEQUENCE [LARGE SCALE GENOMIC DNA]</scope>
    <source>
        <strain evidence="2 3">DSM 15969</strain>
    </source>
</reference>
<evidence type="ECO:0000259" key="1">
    <source>
        <dbReference type="Pfam" id="PF00535"/>
    </source>
</evidence>
<organism evidence="2 3">
    <name type="scientific">Anaerospora hongkongensis</name>
    <dbReference type="NCBI Taxonomy" id="244830"/>
    <lineage>
        <taxon>Bacteria</taxon>
        <taxon>Bacillati</taxon>
        <taxon>Bacillota</taxon>
        <taxon>Negativicutes</taxon>
        <taxon>Selenomonadales</taxon>
        <taxon>Sporomusaceae</taxon>
        <taxon>Anaerospora</taxon>
    </lineage>
</organism>
<dbReference type="SUPFAM" id="SSF53448">
    <property type="entry name" value="Nucleotide-diphospho-sugar transferases"/>
    <property type="match status" value="2"/>
</dbReference>
<feature type="domain" description="Glycosyltransferase 2-like" evidence="1">
    <location>
        <begin position="278"/>
        <end position="405"/>
    </location>
</feature>
<proteinExistence type="predicted"/>
<dbReference type="Gene3D" id="3.90.550.10">
    <property type="entry name" value="Spore Coat Polysaccharide Biosynthesis Protein SpsA, Chain A"/>
    <property type="match status" value="2"/>
</dbReference>
<dbReference type="RefSeq" id="WP_207900677.1">
    <property type="nucleotide sequence ID" value="NZ_SLUI01000004.1"/>
</dbReference>
<sequence>MKHVLIASPVKQKPAILQEFLTCLAALDQTNLWLEYVFIDDHELPSPALQQFAHTVPDVTILHGNSKSQLYHCTEKTHCWQEDIVWKVAGYKDYFIQLAREKAVDFLFLVDSDLALHPQTITHLTSLNQAIVSEVYWTKWEPAFPPLPQVWAGGQYRLHETDSEKALSPEQVALGQQLFLSKLHCPGLYKVGGLGACTLINKTALESGISFSKIYNLDLTGEDRHFCVRAAVLGLELHADTCYPPYHIYRESELPGLSAHKLKYDYAQTKPKPRLTLAMVVRNEAGRYLEKVLLHAARYIDQAVILDDASTDETVEICRRCLAPIPHQIISNLESGFHNEIALRKQLWNLAGATQPDWILVLDADEVFDDEIMTVLPHLLANPDAGSYSFRLYDMWSETCYREDSYWQAHKHYRPFLVRYLPDQEYTWQETPLHCGRLPLNTGIWQEICCQVRLQHWGWSRPADRLKKYYRYKELDPLAAYGIKEQYLSILDPKPNLVRWHFCLEGKSQSVAKNPL</sequence>
<dbReference type="Proteomes" id="UP000295063">
    <property type="component" value="Unassembled WGS sequence"/>
</dbReference>
<dbReference type="GO" id="GO:0016740">
    <property type="term" value="F:transferase activity"/>
    <property type="evidence" value="ECO:0007669"/>
    <property type="project" value="UniProtKB-KW"/>
</dbReference>
<dbReference type="PANTHER" id="PTHR43630:SF2">
    <property type="entry name" value="GLYCOSYLTRANSFERASE"/>
    <property type="match status" value="1"/>
</dbReference>
<protein>
    <submittedName>
        <fullName evidence="2">Glycosyl transferase family 2</fullName>
    </submittedName>
</protein>
<evidence type="ECO:0000313" key="3">
    <source>
        <dbReference type="Proteomes" id="UP000295063"/>
    </source>
</evidence>
<gene>
    <name evidence="2" type="ORF">EV210_10484</name>
</gene>
<comment type="caution">
    <text evidence="2">The sequence shown here is derived from an EMBL/GenBank/DDBJ whole genome shotgun (WGS) entry which is preliminary data.</text>
</comment>
<dbReference type="PANTHER" id="PTHR43630">
    <property type="entry name" value="POLY-BETA-1,6-N-ACETYL-D-GLUCOSAMINE SYNTHASE"/>
    <property type="match status" value="1"/>
</dbReference>
<accession>A0A4R1Q1C6</accession>
<dbReference type="InterPro" id="IPR001173">
    <property type="entry name" value="Glyco_trans_2-like"/>
</dbReference>
<dbReference type="AlphaFoldDB" id="A0A4R1Q1C6"/>
<dbReference type="Pfam" id="PF00535">
    <property type="entry name" value="Glycos_transf_2"/>
    <property type="match status" value="1"/>
</dbReference>
<dbReference type="EMBL" id="SLUI01000004">
    <property type="protein sequence ID" value="TCL38118.1"/>
    <property type="molecule type" value="Genomic_DNA"/>
</dbReference>
<keyword evidence="2" id="KW-0808">Transferase</keyword>
<keyword evidence="3" id="KW-1185">Reference proteome</keyword>